<dbReference type="AlphaFoldDB" id="A0A850R6K1"/>
<gene>
    <name evidence="1" type="ORF">HW932_01920</name>
</gene>
<dbReference type="InterPro" id="IPR056209">
    <property type="entry name" value="SU10_adaptor"/>
</dbReference>
<sequence length="193" mass="21776">MDTEHFYPELSQLFPNTPWLAFDRALNIAARTLCRIGLVWRVDLDPLDWEEGMAEYELFPPANTRIVQILELGRLTPTTIQQLHRQDARWRSRQGTPDVFAPTGENRITVYPVPASTQTEAVIPRVALAPTREGPRLADDYAWPYERLLLRGAAASLGGGSWPEFEHLCYGARSHAVDGNHVGLARRVRYGGL</sequence>
<keyword evidence="2" id="KW-1185">Reference proteome</keyword>
<dbReference type="Pfam" id="PF24175">
    <property type="entry name" value="SU10_adaptor"/>
    <property type="match status" value="1"/>
</dbReference>
<evidence type="ECO:0000313" key="2">
    <source>
        <dbReference type="Proteomes" id="UP000592294"/>
    </source>
</evidence>
<protein>
    <submittedName>
        <fullName evidence="1">Uncharacterized protein</fullName>
    </submittedName>
</protein>
<evidence type="ECO:0000313" key="1">
    <source>
        <dbReference type="EMBL" id="NVZ08016.1"/>
    </source>
</evidence>
<organism evidence="1 2">
    <name type="scientific">Allochromatium humboldtianum</name>
    <dbReference type="NCBI Taxonomy" id="504901"/>
    <lineage>
        <taxon>Bacteria</taxon>
        <taxon>Pseudomonadati</taxon>
        <taxon>Pseudomonadota</taxon>
        <taxon>Gammaproteobacteria</taxon>
        <taxon>Chromatiales</taxon>
        <taxon>Chromatiaceae</taxon>
        <taxon>Allochromatium</taxon>
    </lineage>
</organism>
<dbReference type="RefSeq" id="WP_176974809.1">
    <property type="nucleotide sequence ID" value="NZ_JABZEO010000001.1"/>
</dbReference>
<reference evidence="1 2" key="1">
    <citation type="submission" date="2020-06" db="EMBL/GenBank/DDBJ databases">
        <title>Whole-genome sequence of Allochromatium humboldtianum DSM 21881, type strain.</title>
        <authorList>
            <person name="Kyndt J.A."/>
            <person name="Meyer T.E."/>
        </authorList>
    </citation>
    <scope>NUCLEOTIDE SEQUENCE [LARGE SCALE GENOMIC DNA]</scope>
    <source>
        <strain evidence="1 2">DSM 21881</strain>
    </source>
</reference>
<accession>A0A850R6K1</accession>
<dbReference type="Proteomes" id="UP000592294">
    <property type="component" value="Unassembled WGS sequence"/>
</dbReference>
<dbReference type="EMBL" id="JABZEO010000001">
    <property type="protein sequence ID" value="NVZ08016.1"/>
    <property type="molecule type" value="Genomic_DNA"/>
</dbReference>
<comment type="caution">
    <text evidence="1">The sequence shown here is derived from an EMBL/GenBank/DDBJ whole genome shotgun (WGS) entry which is preliminary data.</text>
</comment>
<name>A0A850R6K1_9GAMM</name>
<proteinExistence type="predicted"/>